<dbReference type="AlphaFoldDB" id="A0A166LZI0"/>
<dbReference type="Proteomes" id="UP000076532">
    <property type="component" value="Unassembled WGS sequence"/>
</dbReference>
<organism evidence="1 2">
    <name type="scientific">Athelia psychrophila</name>
    <dbReference type="NCBI Taxonomy" id="1759441"/>
    <lineage>
        <taxon>Eukaryota</taxon>
        <taxon>Fungi</taxon>
        <taxon>Dikarya</taxon>
        <taxon>Basidiomycota</taxon>
        <taxon>Agaricomycotina</taxon>
        <taxon>Agaricomycetes</taxon>
        <taxon>Agaricomycetidae</taxon>
        <taxon>Atheliales</taxon>
        <taxon>Atheliaceae</taxon>
        <taxon>Athelia</taxon>
    </lineage>
</organism>
<evidence type="ECO:0000313" key="2">
    <source>
        <dbReference type="Proteomes" id="UP000076532"/>
    </source>
</evidence>
<dbReference type="EMBL" id="KV417532">
    <property type="protein sequence ID" value="KZP23485.1"/>
    <property type="molecule type" value="Genomic_DNA"/>
</dbReference>
<gene>
    <name evidence="1" type="ORF">FIBSPDRAFT_1042925</name>
</gene>
<sequence>MSLENTPAKRKREDEEESLPVALAQVRSGIWFEDGNIVLQAEATLFKDMLAIPQPLTAQAKLVEDCAVLQLSDSAIDVTHILRAISERSYAPPGEHVKIEVLTAFIRLGRKYNIETLRVEALRRLFAAVPITLAHYDNLVSLSDPHLLQILVDGHKWTNILSVGREFGLQSVLPIALFRCCQHIQSLSDGFTHNALRGISSDDKLLCYSSIKRLSFTQASTTNTWLTAEDIYSSCRSPGTCKLARSHAMRVLFYPYGSLIGLAQWSEHSSVLTNMCELCKAVAQSAHRKGRQEFWDRLPDAFCLPAWEELKKERTNVGSFYQTSRE</sequence>
<protein>
    <recommendedName>
        <fullName evidence="3">BTB domain-containing protein</fullName>
    </recommendedName>
</protein>
<accession>A0A166LZI0</accession>
<evidence type="ECO:0008006" key="3">
    <source>
        <dbReference type="Google" id="ProtNLM"/>
    </source>
</evidence>
<name>A0A166LZI0_9AGAM</name>
<keyword evidence="2" id="KW-1185">Reference proteome</keyword>
<reference evidence="1 2" key="1">
    <citation type="journal article" date="2016" name="Mol. Biol. Evol.">
        <title>Comparative Genomics of Early-Diverging Mushroom-Forming Fungi Provides Insights into the Origins of Lignocellulose Decay Capabilities.</title>
        <authorList>
            <person name="Nagy L.G."/>
            <person name="Riley R."/>
            <person name="Tritt A."/>
            <person name="Adam C."/>
            <person name="Daum C."/>
            <person name="Floudas D."/>
            <person name="Sun H."/>
            <person name="Yadav J.S."/>
            <person name="Pangilinan J."/>
            <person name="Larsson K.H."/>
            <person name="Matsuura K."/>
            <person name="Barry K."/>
            <person name="Labutti K."/>
            <person name="Kuo R."/>
            <person name="Ohm R.A."/>
            <person name="Bhattacharya S.S."/>
            <person name="Shirouzu T."/>
            <person name="Yoshinaga Y."/>
            <person name="Martin F.M."/>
            <person name="Grigoriev I.V."/>
            <person name="Hibbett D.S."/>
        </authorList>
    </citation>
    <scope>NUCLEOTIDE SEQUENCE [LARGE SCALE GENOMIC DNA]</scope>
    <source>
        <strain evidence="1 2">CBS 109695</strain>
    </source>
</reference>
<evidence type="ECO:0000313" key="1">
    <source>
        <dbReference type="EMBL" id="KZP23485.1"/>
    </source>
</evidence>
<proteinExistence type="predicted"/>
<dbReference type="OrthoDB" id="3036049at2759"/>